<feature type="region of interest" description="Disordered" evidence="1">
    <location>
        <begin position="177"/>
        <end position="218"/>
    </location>
</feature>
<reference evidence="3" key="1">
    <citation type="submission" date="2022-01" db="EMBL/GenBank/DDBJ databases">
        <authorList>
            <person name="Braso-Vives M."/>
        </authorList>
    </citation>
    <scope>NUCLEOTIDE SEQUENCE</scope>
</reference>
<feature type="region of interest" description="Disordered" evidence="1">
    <location>
        <begin position="1"/>
        <end position="22"/>
    </location>
</feature>
<evidence type="ECO:0000313" key="4">
    <source>
        <dbReference type="Proteomes" id="UP000838412"/>
    </source>
</evidence>
<feature type="transmembrane region" description="Helical" evidence="2">
    <location>
        <begin position="54"/>
        <end position="78"/>
    </location>
</feature>
<organism evidence="3 4">
    <name type="scientific">Branchiostoma lanceolatum</name>
    <name type="common">Common lancelet</name>
    <name type="synonym">Amphioxus lanceolatum</name>
    <dbReference type="NCBI Taxonomy" id="7740"/>
    <lineage>
        <taxon>Eukaryota</taxon>
        <taxon>Metazoa</taxon>
        <taxon>Chordata</taxon>
        <taxon>Cephalochordata</taxon>
        <taxon>Leptocardii</taxon>
        <taxon>Amphioxiformes</taxon>
        <taxon>Branchiostomatidae</taxon>
        <taxon>Branchiostoma</taxon>
    </lineage>
</organism>
<dbReference type="Proteomes" id="UP000838412">
    <property type="component" value="Chromosome 1"/>
</dbReference>
<evidence type="ECO:0000256" key="2">
    <source>
        <dbReference type="SAM" id="Phobius"/>
    </source>
</evidence>
<dbReference type="EMBL" id="OV696686">
    <property type="protein sequence ID" value="CAH1230025.1"/>
    <property type="molecule type" value="Genomic_DNA"/>
</dbReference>
<keyword evidence="2" id="KW-0472">Membrane</keyword>
<evidence type="ECO:0000256" key="1">
    <source>
        <dbReference type="SAM" id="MobiDB-lite"/>
    </source>
</evidence>
<feature type="compositionally biased region" description="Polar residues" evidence="1">
    <location>
        <begin position="177"/>
        <end position="201"/>
    </location>
</feature>
<dbReference type="OrthoDB" id="10150277at2759"/>
<sequence length="218" mass="23256">MSVVEAQNGSHDNTTSEGDGAASVHLQADSTTEIEGASVSTAVPEKDEPAIGTVHIIIMVSAGLLGLAFTACLIVKLVNHRRLQNLRNLKRKTTDVLKHQNTMPFHNRAYAYASNSADAQTGPTPAMELSQLVPPIQNVFYSASNSPASVRNSKTHFNAPLPPIQNVFYSASNNPASMRNAKTQCKPQLPPIQNVSYHSNNSAALPKKAKGKSKTSAA</sequence>
<dbReference type="AlphaFoldDB" id="A0A8J9YMY9"/>
<feature type="compositionally biased region" description="Basic residues" evidence="1">
    <location>
        <begin position="207"/>
        <end position="218"/>
    </location>
</feature>
<keyword evidence="4" id="KW-1185">Reference proteome</keyword>
<keyword evidence="2" id="KW-1133">Transmembrane helix</keyword>
<evidence type="ECO:0000313" key="3">
    <source>
        <dbReference type="EMBL" id="CAH1230025.1"/>
    </source>
</evidence>
<proteinExistence type="predicted"/>
<keyword evidence="2" id="KW-0812">Transmembrane</keyword>
<name>A0A8J9YMY9_BRALA</name>
<gene>
    <name evidence="3" type="primary">Hypp273</name>
    <name evidence="3" type="ORF">BLAG_LOCUS962</name>
</gene>
<accession>A0A8J9YMY9</accession>
<feature type="compositionally biased region" description="Polar residues" evidence="1">
    <location>
        <begin position="1"/>
        <end position="17"/>
    </location>
</feature>
<protein>
    <submittedName>
        <fullName evidence="3">Hypp273 protein</fullName>
    </submittedName>
</protein>